<accession>A0ABX0SZ17</accession>
<reference evidence="1 2" key="1">
    <citation type="submission" date="2020-03" db="EMBL/GenBank/DDBJ databases">
        <title>Sequencing the genomes of 1000 actinobacteria strains.</title>
        <authorList>
            <person name="Klenk H.-P."/>
        </authorList>
    </citation>
    <scope>NUCLEOTIDE SEQUENCE [LARGE SCALE GENOMIC DNA]</scope>
    <source>
        <strain evidence="1 2">DSM 45668</strain>
    </source>
</reference>
<dbReference type="Proteomes" id="UP000754495">
    <property type="component" value="Unassembled WGS sequence"/>
</dbReference>
<sequence>MTTEIVVPDQALVEKLLNNLELEYVLDEDGDLGVPFEHFRMYFMLRGPDEGHSFAVRTFYDRRHAIEAKPHLLELVDDWNRRSLWPKVYSYTGDDGAVTLVGEAVMLIGAGVTLEHFATSTATWIRASVAFDGWLVEQHRLLADET</sequence>
<dbReference type="RefSeq" id="WP_167118018.1">
    <property type="nucleotide sequence ID" value="NZ_JAANOU010000001.1"/>
</dbReference>
<dbReference type="InterPro" id="IPR019660">
    <property type="entry name" value="Put_sensory_transdc_reg_YbjN"/>
</dbReference>
<dbReference type="Pfam" id="PF10722">
    <property type="entry name" value="YbjN"/>
    <property type="match status" value="1"/>
</dbReference>
<keyword evidence="2" id="KW-1185">Reference proteome</keyword>
<gene>
    <name evidence="1" type="ORF">FHX46_004293</name>
</gene>
<evidence type="ECO:0000313" key="1">
    <source>
        <dbReference type="EMBL" id="NIH81763.1"/>
    </source>
</evidence>
<proteinExistence type="predicted"/>
<evidence type="ECO:0000313" key="2">
    <source>
        <dbReference type="Proteomes" id="UP000754495"/>
    </source>
</evidence>
<organism evidence="1 2">
    <name type="scientific">Amycolatopsis viridis</name>
    <dbReference type="NCBI Taxonomy" id="185678"/>
    <lineage>
        <taxon>Bacteria</taxon>
        <taxon>Bacillati</taxon>
        <taxon>Actinomycetota</taxon>
        <taxon>Actinomycetes</taxon>
        <taxon>Pseudonocardiales</taxon>
        <taxon>Pseudonocardiaceae</taxon>
        <taxon>Amycolatopsis</taxon>
    </lineage>
</organism>
<evidence type="ECO:0008006" key="3">
    <source>
        <dbReference type="Google" id="ProtNLM"/>
    </source>
</evidence>
<dbReference type="EMBL" id="JAANOU010000001">
    <property type="protein sequence ID" value="NIH81763.1"/>
    <property type="molecule type" value="Genomic_DNA"/>
</dbReference>
<name>A0ABX0SZ17_9PSEU</name>
<comment type="caution">
    <text evidence="1">The sequence shown here is derived from an EMBL/GenBank/DDBJ whole genome shotgun (WGS) entry which is preliminary data.</text>
</comment>
<protein>
    <recommendedName>
        <fullName evidence="3">YbjN domain-containing protein</fullName>
    </recommendedName>
</protein>